<dbReference type="RefSeq" id="WP_323868216.1">
    <property type="nucleotide sequence ID" value="NZ_JACXBF010000040.1"/>
</dbReference>
<evidence type="ECO:0000313" key="2">
    <source>
        <dbReference type="EMBL" id="MBD2799077.1"/>
    </source>
</evidence>
<protein>
    <recommendedName>
        <fullName evidence="3">Type VI secretion protein</fullName>
    </recommendedName>
</protein>
<reference evidence="2" key="2">
    <citation type="journal article" date="2024" name="Toxins">
        <title>Genome Sequence Analysis of Native Xenorhabdus Strains Isolated from Entomopathogenic Nematodes in Argentina.</title>
        <authorList>
            <person name="Palma L."/>
            <person name="Frizzo L."/>
            <person name="Kaiser S."/>
            <person name="Berry C."/>
            <person name="Caballero P."/>
            <person name="Bode H.B."/>
            <person name="Del Valle E.E."/>
        </authorList>
    </citation>
    <scope>NUCLEOTIDE SEQUENCE</scope>
    <source>
        <strain evidence="2">M</strain>
    </source>
</reference>
<name>A0AAW3YNE0_9GAMM</name>
<reference evidence="2" key="1">
    <citation type="submission" date="2020-09" db="EMBL/GenBank/DDBJ databases">
        <authorList>
            <person name="Palma L."/>
            <person name="Caballero P."/>
            <person name="Berry C."/>
            <person name="Del Valle E."/>
        </authorList>
    </citation>
    <scope>NUCLEOTIDE SEQUENCE</scope>
    <source>
        <strain evidence="2">M</strain>
    </source>
</reference>
<feature type="transmembrane region" description="Helical" evidence="1">
    <location>
        <begin position="23"/>
        <end position="43"/>
    </location>
</feature>
<evidence type="ECO:0000256" key="1">
    <source>
        <dbReference type="SAM" id="Phobius"/>
    </source>
</evidence>
<dbReference type="EMBL" id="JACXBF010000040">
    <property type="protein sequence ID" value="MBD2799077.1"/>
    <property type="molecule type" value="Genomic_DNA"/>
</dbReference>
<sequence length="394" mass="43555">MPVDLDAIPDKAPKIPRPKTRRWLGFWLVCLVIGMLATVWFWQADRSSATFWFTALGVPTFFFGAIFSLRRIGYKSDQVWAASWDAERHRLYQQETARGQRCAWMIDASVVTTLSEGREALVDAVLDNDPLMSSITPRSGKGTLRHTYLQGFEKTQSELLVRLFNTLTSRLAEPMAKLPESMPCMLALQVGADLEPSVIERLWKETSHSLSRQFISLNEPEFHVLDRWLDTYYDIPSALLVVSAQINSAPVEGSGEAIVGTLLVNRPSPEYPDAVFVHRPQLGSPDNLTQTLSRALLWTKSAPEEIKYSWLTGGALALDGLWGMACESNGVVLNMQTQSSSLDMVVGYTGHAAPWLALAAGATHAEQGGMKLVLAVQTSQEHIWVGGVSPAILK</sequence>
<accession>A0AAW3YNE0</accession>
<dbReference type="AlphaFoldDB" id="A0AAW3YNE0"/>
<keyword evidence="1" id="KW-1133">Transmembrane helix</keyword>
<feature type="transmembrane region" description="Helical" evidence="1">
    <location>
        <begin position="49"/>
        <end position="69"/>
    </location>
</feature>
<dbReference type="Proteomes" id="UP001193920">
    <property type="component" value="Unassembled WGS sequence"/>
</dbReference>
<keyword evidence="1" id="KW-0812">Transmembrane</keyword>
<organism evidence="2">
    <name type="scientific">Xenorhabdus szentirmaii</name>
    <dbReference type="NCBI Taxonomy" id="290112"/>
    <lineage>
        <taxon>Bacteria</taxon>
        <taxon>Pseudomonadati</taxon>
        <taxon>Pseudomonadota</taxon>
        <taxon>Gammaproteobacteria</taxon>
        <taxon>Enterobacterales</taxon>
        <taxon>Morganellaceae</taxon>
        <taxon>Xenorhabdus</taxon>
    </lineage>
</organism>
<evidence type="ECO:0008006" key="3">
    <source>
        <dbReference type="Google" id="ProtNLM"/>
    </source>
</evidence>
<gene>
    <name evidence="2" type="ORF">ID854_01025</name>
</gene>
<comment type="caution">
    <text evidence="2">The sequence shown here is derived from an EMBL/GenBank/DDBJ whole genome shotgun (WGS) entry which is preliminary data.</text>
</comment>
<keyword evidence="1" id="KW-0472">Membrane</keyword>
<proteinExistence type="predicted"/>